<protein>
    <submittedName>
        <fullName evidence="1">Uncharacterized protein</fullName>
    </submittedName>
</protein>
<comment type="caution">
    <text evidence="1">The sequence shown here is derived from an EMBL/GenBank/DDBJ whole genome shotgun (WGS) entry which is preliminary data.</text>
</comment>
<evidence type="ECO:0000313" key="1">
    <source>
        <dbReference type="EMBL" id="KAI6093574.1"/>
    </source>
</evidence>
<gene>
    <name evidence="1" type="ORF">F4821DRAFT_252579</name>
</gene>
<name>A0ACC0DLA2_9PEZI</name>
<dbReference type="EMBL" id="MU394280">
    <property type="protein sequence ID" value="KAI6093574.1"/>
    <property type="molecule type" value="Genomic_DNA"/>
</dbReference>
<proteinExistence type="predicted"/>
<accession>A0ACC0DLA2</accession>
<evidence type="ECO:0000313" key="2">
    <source>
        <dbReference type="Proteomes" id="UP001497680"/>
    </source>
</evidence>
<organism evidence="1 2">
    <name type="scientific">Hypoxylon rubiginosum</name>
    <dbReference type="NCBI Taxonomy" id="110542"/>
    <lineage>
        <taxon>Eukaryota</taxon>
        <taxon>Fungi</taxon>
        <taxon>Dikarya</taxon>
        <taxon>Ascomycota</taxon>
        <taxon>Pezizomycotina</taxon>
        <taxon>Sordariomycetes</taxon>
        <taxon>Xylariomycetidae</taxon>
        <taxon>Xylariales</taxon>
        <taxon>Hypoxylaceae</taxon>
        <taxon>Hypoxylon</taxon>
    </lineage>
</organism>
<sequence>MGKLSPVNPRGYLPSNAHPEHRSARKELEKQHPFGWTEPLILGMLGVGLAWNIEKQVQKHEERKDKEEQEQKEREERRRRRREQQIRSGTLDPRAQDNGSQSSRGRRGSRAPTGAGGNGSERGSDRSVARDTVDMQKDRRSRRDRVQSVDMGRHENPRYIEDDRYYEQQRYDRGRGDERYGDDRYADDRYADARYDDRTTRDRDPSAHYYRGRSRRDSW</sequence>
<keyword evidence="2" id="KW-1185">Reference proteome</keyword>
<reference evidence="1 2" key="1">
    <citation type="journal article" date="2022" name="New Phytol.">
        <title>Ecological generalism drives hyperdiversity of secondary metabolite gene clusters in xylarialean endophytes.</title>
        <authorList>
            <person name="Franco M.E.E."/>
            <person name="Wisecaver J.H."/>
            <person name="Arnold A.E."/>
            <person name="Ju Y.M."/>
            <person name="Slot J.C."/>
            <person name="Ahrendt S."/>
            <person name="Moore L.P."/>
            <person name="Eastman K.E."/>
            <person name="Scott K."/>
            <person name="Konkel Z."/>
            <person name="Mondo S.J."/>
            <person name="Kuo A."/>
            <person name="Hayes R.D."/>
            <person name="Haridas S."/>
            <person name="Andreopoulos B."/>
            <person name="Riley R."/>
            <person name="LaButti K."/>
            <person name="Pangilinan J."/>
            <person name="Lipzen A."/>
            <person name="Amirebrahimi M."/>
            <person name="Yan J."/>
            <person name="Adam C."/>
            <person name="Keymanesh K."/>
            <person name="Ng V."/>
            <person name="Louie K."/>
            <person name="Northen T."/>
            <person name="Drula E."/>
            <person name="Henrissat B."/>
            <person name="Hsieh H.M."/>
            <person name="Youens-Clark K."/>
            <person name="Lutzoni F."/>
            <person name="Miadlikowska J."/>
            <person name="Eastwood D.C."/>
            <person name="Hamelin R.C."/>
            <person name="Grigoriev I.V."/>
            <person name="U'Ren J.M."/>
        </authorList>
    </citation>
    <scope>NUCLEOTIDE SEQUENCE [LARGE SCALE GENOMIC DNA]</scope>
    <source>
        <strain evidence="1 2">ER1909</strain>
    </source>
</reference>
<dbReference type="Proteomes" id="UP001497680">
    <property type="component" value="Unassembled WGS sequence"/>
</dbReference>